<dbReference type="Proteomes" id="UP000054977">
    <property type="component" value="Unassembled WGS sequence"/>
</dbReference>
<accession>A0A158JJB8</accession>
<evidence type="ECO:0000313" key="1">
    <source>
        <dbReference type="EMBL" id="SAL68977.1"/>
    </source>
</evidence>
<evidence type="ECO:0000313" key="2">
    <source>
        <dbReference type="Proteomes" id="UP000054977"/>
    </source>
</evidence>
<organism evidence="1 2">
    <name type="scientific">Caballeronia humi</name>
    <dbReference type="NCBI Taxonomy" id="326474"/>
    <lineage>
        <taxon>Bacteria</taxon>
        <taxon>Pseudomonadati</taxon>
        <taxon>Pseudomonadota</taxon>
        <taxon>Betaproteobacteria</taxon>
        <taxon>Burkholderiales</taxon>
        <taxon>Burkholderiaceae</taxon>
        <taxon>Caballeronia</taxon>
    </lineage>
</organism>
<gene>
    <name evidence="1" type="ORF">AWB65_06777</name>
</gene>
<sequence length="148" mass="16397">MLAALPVDRQGDRPCRLVDIGNDINDQCANQLLTCAHGDARRAPRCAKILGELRKVWHGSLSLRCTRRLQAHLAGLYTAQCHFPVLLQLRGNQAVLGITGGVAPLSQRGLIPCLLQFELHDSPLLVQGIHVHLLSLLCCFDRQWLHDT</sequence>
<protein>
    <submittedName>
        <fullName evidence="1">Uncharacterized protein</fullName>
    </submittedName>
</protein>
<reference evidence="1" key="1">
    <citation type="submission" date="2016-01" db="EMBL/GenBank/DDBJ databases">
        <authorList>
            <person name="Peeters C."/>
        </authorList>
    </citation>
    <scope>NUCLEOTIDE SEQUENCE [LARGE SCALE GENOMIC DNA]</scope>
    <source>
        <strain evidence="1">LMG 22934</strain>
    </source>
</reference>
<proteinExistence type="predicted"/>
<comment type="caution">
    <text evidence="1">The sequence shown here is derived from an EMBL/GenBank/DDBJ whole genome shotgun (WGS) entry which is preliminary data.</text>
</comment>
<dbReference type="EMBL" id="FCNW02000122">
    <property type="protein sequence ID" value="SAL68977.1"/>
    <property type="molecule type" value="Genomic_DNA"/>
</dbReference>
<keyword evidence="2" id="KW-1185">Reference proteome</keyword>
<name>A0A158JJB8_9BURK</name>
<dbReference type="AlphaFoldDB" id="A0A158JJB8"/>